<dbReference type="OrthoDB" id="8559161at2"/>
<feature type="transmembrane region" description="Helical" evidence="5">
    <location>
        <begin position="113"/>
        <end position="130"/>
    </location>
</feature>
<feature type="transmembrane region" description="Helical" evidence="5">
    <location>
        <begin position="187"/>
        <end position="205"/>
    </location>
</feature>
<dbReference type="PANTHER" id="PTHR43701:SF2">
    <property type="entry name" value="MEMBRANE TRANSPORTER PROTEIN YJNA-RELATED"/>
    <property type="match status" value="1"/>
</dbReference>
<dbReference type="Pfam" id="PF01925">
    <property type="entry name" value="TauE"/>
    <property type="match status" value="1"/>
</dbReference>
<evidence type="ECO:0000256" key="4">
    <source>
        <dbReference type="ARBA" id="ARBA00023136"/>
    </source>
</evidence>
<organism evidence="6 7">
    <name type="scientific">Filimonas lacunae</name>
    <dbReference type="NCBI Taxonomy" id="477680"/>
    <lineage>
        <taxon>Bacteria</taxon>
        <taxon>Pseudomonadati</taxon>
        <taxon>Bacteroidota</taxon>
        <taxon>Chitinophagia</taxon>
        <taxon>Chitinophagales</taxon>
        <taxon>Chitinophagaceae</taxon>
        <taxon>Filimonas</taxon>
    </lineage>
</organism>
<evidence type="ECO:0000256" key="2">
    <source>
        <dbReference type="ARBA" id="ARBA00022692"/>
    </source>
</evidence>
<dbReference type="RefSeq" id="WP_076378442.1">
    <property type="nucleotide sequence ID" value="NZ_AP017422.1"/>
</dbReference>
<dbReference type="KEGG" id="fln:FLA_3245"/>
<dbReference type="InterPro" id="IPR051598">
    <property type="entry name" value="TSUP/Inactive_protease-like"/>
</dbReference>
<comment type="similarity">
    <text evidence="5">Belongs to the 4-toluene sulfonate uptake permease (TSUP) (TC 2.A.102) family.</text>
</comment>
<evidence type="ECO:0000256" key="3">
    <source>
        <dbReference type="ARBA" id="ARBA00022989"/>
    </source>
</evidence>
<evidence type="ECO:0000256" key="5">
    <source>
        <dbReference type="RuleBase" id="RU363041"/>
    </source>
</evidence>
<feature type="transmembrane region" description="Helical" evidence="5">
    <location>
        <begin position="150"/>
        <end position="180"/>
    </location>
</feature>
<protein>
    <recommendedName>
        <fullName evidence="5">Probable membrane transporter protein</fullName>
    </recommendedName>
</protein>
<dbReference type="PANTHER" id="PTHR43701">
    <property type="entry name" value="MEMBRANE TRANSPORTER PROTEIN MJ0441-RELATED"/>
    <property type="match status" value="1"/>
</dbReference>
<dbReference type="GO" id="GO:0005886">
    <property type="term" value="C:plasma membrane"/>
    <property type="evidence" value="ECO:0007669"/>
    <property type="project" value="UniProtKB-SubCell"/>
</dbReference>
<evidence type="ECO:0000313" key="7">
    <source>
        <dbReference type="Proteomes" id="UP000186917"/>
    </source>
</evidence>
<dbReference type="EMBL" id="FTOR01000002">
    <property type="protein sequence ID" value="SIS93028.1"/>
    <property type="molecule type" value="Genomic_DNA"/>
</dbReference>
<keyword evidence="5" id="KW-1003">Cell membrane</keyword>
<comment type="subcellular location">
    <subcellularLocation>
        <location evidence="5">Cell membrane</location>
        <topology evidence="5">Multi-pass membrane protein</topology>
    </subcellularLocation>
    <subcellularLocation>
        <location evidence="1">Membrane</location>
        <topology evidence="1">Multi-pass membrane protein</topology>
    </subcellularLocation>
</comment>
<feature type="transmembrane region" description="Helical" evidence="5">
    <location>
        <begin position="6"/>
        <end position="35"/>
    </location>
</feature>
<sequence>MLTIIAGYLSAILVGLSLGLIGGGGSILTVPILVFCFRIDPVLATTYSLCIVGLTSAVGAFRHYRNGNVILPIALLFGIPSLITVFVMRKWIMPSIPRHICNIGHHELIKPDMLMATFACLMIFTALAMIRKKKTEDPINENIAPNKPLLVGQSILVGGVTGFIGVGGGFLIIPSLVMFARIPVKKAIGTSLLIMTMSSLLGVLGDVSRHVDMNMSFLVSFSACTITGILAGAYASKFIQDKALKQSFGWFVLCMGLFMMGRFLLHG</sequence>
<feature type="transmembrane region" description="Helical" evidence="5">
    <location>
        <begin position="217"/>
        <end position="236"/>
    </location>
</feature>
<feature type="transmembrane region" description="Helical" evidence="5">
    <location>
        <begin position="42"/>
        <end position="64"/>
    </location>
</feature>
<dbReference type="Proteomes" id="UP000186917">
    <property type="component" value="Unassembled WGS sequence"/>
</dbReference>
<name>A0A173MHW9_9BACT</name>
<feature type="transmembrane region" description="Helical" evidence="5">
    <location>
        <begin position="248"/>
        <end position="265"/>
    </location>
</feature>
<proteinExistence type="inferred from homology"/>
<evidence type="ECO:0000256" key="1">
    <source>
        <dbReference type="ARBA" id="ARBA00004141"/>
    </source>
</evidence>
<keyword evidence="4 5" id="KW-0472">Membrane</keyword>
<feature type="transmembrane region" description="Helical" evidence="5">
    <location>
        <begin position="70"/>
        <end position="92"/>
    </location>
</feature>
<evidence type="ECO:0000313" key="6">
    <source>
        <dbReference type="EMBL" id="SIS93028.1"/>
    </source>
</evidence>
<dbReference type="STRING" id="477680.SAMN05421788_102157"/>
<gene>
    <name evidence="6" type="ORF">SAMN05421788_102157</name>
</gene>
<keyword evidence="7" id="KW-1185">Reference proteome</keyword>
<reference evidence="7" key="1">
    <citation type="submission" date="2017-01" db="EMBL/GenBank/DDBJ databases">
        <authorList>
            <person name="Varghese N."/>
            <person name="Submissions S."/>
        </authorList>
    </citation>
    <scope>NUCLEOTIDE SEQUENCE [LARGE SCALE GENOMIC DNA]</scope>
    <source>
        <strain evidence="7">DSM 21054</strain>
    </source>
</reference>
<dbReference type="InterPro" id="IPR002781">
    <property type="entry name" value="TM_pro_TauE-like"/>
</dbReference>
<dbReference type="AlphaFoldDB" id="A0A173MHW9"/>
<accession>A0A173MHW9</accession>
<keyword evidence="3 5" id="KW-1133">Transmembrane helix</keyword>
<keyword evidence="2 5" id="KW-0812">Transmembrane</keyword>